<dbReference type="AlphaFoldDB" id="A0A5D3E856"/>
<dbReference type="RefSeq" id="WP_027325130.1">
    <property type="nucleotide sequence ID" value="NZ_CAMBON010000016.1"/>
</dbReference>
<evidence type="ECO:0000256" key="1">
    <source>
        <dbReference type="ARBA" id="ARBA00004651"/>
    </source>
</evidence>
<keyword evidence="7 8" id="KW-0472">Membrane</keyword>
<dbReference type="Proteomes" id="UP000324383">
    <property type="component" value="Unassembled WGS sequence"/>
</dbReference>
<organism evidence="10 11">
    <name type="scientific">Bacteroides pyogenes</name>
    <dbReference type="NCBI Taxonomy" id="310300"/>
    <lineage>
        <taxon>Bacteria</taxon>
        <taxon>Pseudomonadati</taxon>
        <taxon>Bacteroidota</taxon>
        <taxon>Bacteroidia</taxon>
        <taxon>Bacteroidales</taxon>
        <taxon>Bacteroidaceae</taxon>
        <taxon>Bacteroides</taxon>
    </lineage>
</organism>
<keyword evidence="6 8" id="KW-1133">Transmembrane helix</keyword>
<sequence>MIKFLIEKEFKQLFRNTFLPRLILLFPCMSMLLMPWAVTLEIKNIRLNIVDHDCSAFSRQLTDKIAASAYFRLTELPSSYTKGLQHIEAGAADIVMEIPRNLERDWMNGKETSILIAANAVNGMKGGIGSSYLASIIHEYASGKGLNHPESYMDFASFPSIRVDTQSLFNPHLNYKLYMVPALMVMLLSLICGFLPALNVVNEKEIGTIEQINVTPVSKFTFILAKLLPYWLVGFVVLTISFGLAWLFYGIVPVGNFITIYFFSLIFVFAMSGFGLIISNYSNTLQQSMFVMWFFLLILVLMSGLFTPVSSMPEWAQMITVFNPLKYFMEVMRMVYLRGSGISELIPQLIILLFFAAGFNIWAIMSYRKNG</sequence>
<feature type="transmembrane region" description="Helical" evidence="8">
    <location>
        <begin position="345"/>
        <end position="365"/>
    </location>
</feature>
<dbReference type="PANTHER" id="PTHR30294:SF29">
    <property type="entry name" value="MULTIDRUG ABC TRANSPORTER PERMEASE YBHS-RELATED"/>
    <property type="match status" value="1"/>
</dbReference>
<protein>
    <submittedName>
        <fullName evidence="10">ABC transporter permease</fullName>
    </submittedName>
</protein>
<reference evidence="10 11" key="1">
    <citation type="submission" date="2019-07" db="EMBL/GenBank/DDBJ databases">
        <title>Draft Genome Sequences of Bacteroides pyogenes Strains Isolated from the Uterus Holstein Dairy Cows with Metritis.</title>
        <authorList>
            <person name="Cunha F."/>
            <person name="Galvao K.N."/>
            <person name="Jeon S.J."/>
            <person name="Jeong K.C."/>
        </authorList>
    </citation>
    <scope>NUCLEOTIDE SEQUENCE [LARGE SCALE GENOMIC DNA]</scope>
    <source>
        <strain evidence="10 11">KG-31</strain>
    </source>
</reference>
<evidence type="ECO:0000256" key="7">
    <source>
        <dbReference type="ARBA" id="ARBA00023136"/>
    </source>
</evidence>
<evidence type="ECO:0000256" key="8">
    <source>
        <dbReference type="SAM" id="Phobius"/>
    </source>
</evidence>
<evidence type="ECO:0000256" key="6">
    <source>
        <dbReference type="ARBA" id="ARBA00022989"/>
    </source>
</evidence>
<gene>
    <name evidence="10" type="ORF">FNJ60_13730</name>
</gene>
<evidence type="ECO:0000256" key="3">
    <source>
        <dbReference type="ARBA" id="ARBA00022448"/>
    </source>
</evidence>
<feature type="transmembrane region" description="Helical" evidence="8">
    <location>
        <begin position="21"/>
        <end position="38"/>
    </location>
</feature>
<evidence type="ECO:0000313" key="11">
    <source>
        <dbReference type="Proteomes" id="UP000324383"/>
    </source>
</evidence>
<dbReference type="EMBL" id="VKLW01000041">
    <property type="protein sequence ID" value="TYK32062.1"/>
    <property type="molecule type" value="Genomic_DNA"/>
</dbReference>
<dbReference type="Pfam" id="PF12698">
    <property type="entry name" value="ABC2_membrane_3"/>
    <property type="match status" value="1"/>
</dbReference>
<feature type="domain" description="ABC transmembrane type-2" evidence="9">
    <location>
        <begin position="140"/>
        <end position="370"/>
    </location>
</feature>
<dbReference type="Gene3D" id="3.40.1710.10">
    <property type="entry name" value="abc type-2 transporter like domain"/>
    <property type="match status" value="1"/>
</dbReference>
<feature type="transmembrane region" description="Helical" evidence="8">
    <location>
        <begin position="258"/>
        <end position="278"/>
    </location>
</feature>
<keyword evidence="5 8" id="KW-0812">Transmembrane</keyword>
<evidence type="ECO:0000256" key="4">
    <source>
        <dbReference type="ARBA" id="ARBA00022475"/>
    </source>
</evidence>
<keyword evidence="3" id="KW-0813">Transport</keyword>
<evidence type="ECO:0000313" key="10">
    <source>
        <dbReference type="EMBL" id="TYK32062.1"/>
    </source>
</evidence>
<evidence type="ECO:0000256" key="5">
    <source>
        <dbReference type="ARBA" id="ARBA00022692"/>
    </source>
</evidence>
<dbReference type="InterPro" id="IPR047817">
    <property type="entry name" value="ABC2_TM_bact-type"/>
</dbReference>
<comment type="subcellular location">
    <subcellularLocation>
        <location evidence="1">Cell membrane</location>
        <topology evidence="1">Multi-pass membrane protein</topology>
    </subcellularLocation>
</comment>
<dbReference type="InterPro" id="IPR013525">
    <property type="entry name" value="ABC2_TM"/>
</dbReference>
<keyword evidence="4" id="KW-1003">Cell membrane</keyword>
<dbReference type="PROSITE" id="PS51012">
    <property type="entry name" value="ABC_TM2"/>
    <property type="match status" value="1"/>
</dbReference>
<feature type="transmembrane region" description="Helical" evidence="8">
    <location>
        <begin position="290"/>
        <end position="309"/>
    </location>
</feature>
<dbReference type="PANTHER" id="PTHR30294">
    <property type="entry name" value="MEMBRANE COMPONENT OF ABC TRANSPORTER YHHJ-RELATED"/>
    <property type="match status" value="1"/>
</dbReference>
<proteinExistence type="inferred from homology"/>
<comment type="similarity">
    <text evidence="2">Belongs to the ABC-2 integral membrane protein family.</text>
</comment>
<evidence type="ECO:0000256" key="2">
    <source>
        <dbReference type="ARBA" id="ARBA00007783"/>
    </source>
</evidence>
<dbReference type="GO" id="GO:0140359">
    <property type="term" value="F:ABC-type transporter activity"/>
    <property type="evidence" value="ECO:0007669"/>
    <property type="project" value="InterPro"/>
</dbReference>
<dbReference type="InterPro" id="IPR051449">
    <property type="entry name" value="ABC-2_transporter_component"/>
</dbReference>
<evidence type="ECO:0000259" key="9">
    <source>
        <dbReference type="PROSITE" id="PS51012"/>
    </source>
</evidence>
<feature type="transmembrane region" description="Helical" evidence="8">
    <location>
        <begin position="228"/>
        <end position="252"/>
    </location>
</feature>
<dbReference type="GO" id="GO:0005886">
    <property type="term" value="C:plasma membrane"/>
    <property type="evidence" value="ECO:0007669"/>
    <property type="project" value="UniProtKB-SubCell"/>
</dbReference>
<keyword evidence="11" id="KW-1185">Reference proteome</keyword>
<comment type="caution">
    <text evidence="10">The sequence shown here is derived from an EMBL/GenBank/DDBJ whole genome shotgun (WGS) entry which is preliminary data.</text>
</comment>
<accession>A0A5D3E856</accession>
<name>A0A5D3E856_9BACE</name>
<feature type="transmembrane region" description="Helical" evidence="8">
    <location>
        <begin position="178"/>
        <end position="201"/>
    </location>
</feature>